<keyword evidence="3" id="KW-1185">Reference proteome</keyword>
<dbReference type="GeneID" id="54575182"/>
<evidence type="ECO:0008006" key="4">
    <source>
        <dbReference type="Google" id="ProtNLM"/>
    </source>
</evidence>
<dbReference type="GO" id="GO:0010333">
    <property type="term" value="F:terpene synthase activity"/>
    <property type="evidence" value="ECO:0007669"/>
    <property type="project" value="InterPro"/>
</dbReference>
<organism evidence="2 3">
    <name type="scientific">Trematosphaeria pertusa</name>
    <dbReference type="NCBI Taxonomy" id="390896"/>
    <lineage>
        <taxon>Eukaryota</taxon>
        <taxon>Fungi</taxon>
        <taxon>Dikarya</taxon>
        <taxon>Ascomycota</taxon>
        <taxon>Pezizomycotina</taxon>
        <taxon>Dothideomycetes</taxon>
        <taxon>Pleosporomycetidae</taxon>
        <taxon>Pleosporales</taxon>
        <taxon>Massarineae</taxon>
        <taxon>Trematosphaeriaceae</taxon>
        <taxon>Trematosphaeria</taxon>
    </lineage>
</organism>
<comment type="similarity">
    <text evidence="1">Belongs to the terpene synthase family.</text>
</comment>
<dbReference type="Proteomes" id="UP000800094">
    <property type="component" value="Unassembled WGS sequence"/>
</dbReference>
<protein>
    <recommendedName>
        <fullName evidence="4">Ent-kaurene synthase</fullName>
    </recommendedName>
</protein>
<dbReference type="RefSeq" id="XP_033683789.1">
    <property type="nucleotide sequence ID" value="XM_033821852.1"/>
</dbReference>
<evidence type="ECO:0000313" key="3">
    <source>
        <dbReference type="Proteomes" id="UP000800094"/>
    </source>
</evidence>
<dbReference type="EMBL" id="ML987195">
    <property type="protein sequence ID" value="KAF2248785.1"/>
    <property type="molecule type" value="Genomic_DNA"/>
</dbReference>
<dbReference type="GO" id="GO:0000287">
    <property type="term" value="F:magnesium ion binding"/>
    <property type="evidence" value="ECO:0007669"/>
    <property type="project" value="TreeGrafter"/>
</dbReference>
<dbReference type="AlphaFoldDB" id="A0A6A6IDY6"/>
<reference evidence="2" key="1">
    <citation type="journal article" date="2020" name="Stud. Mycol.">
        <title>101 Dothideomycetes genomes: a test case for predicting lifestyles and emergence of pathogens.</title>
        <authorList>
            <person name="Haridas S."/>
            <person name="Albert R."/>
            <person name="Binder M."/>
            <person name="Bloem J."/>
            <person name="Labutti K."/>
            <person name="Salamov A."/>
            <person name="Andreopoulos B."/>
            <person name="Baker S."/>
            <person name="Barry K."/>
            <person name="Bills G."/>
            <person name="Bluhm B."/>
            <person name="Cannon C."/>
            <person name="Castanera R."/>
            <person name="Culley D."/>
            <person name="Daum C."/>
            <person name="Ezra D."/>
            <person name="Gonzalez J."/>
            <person name="Henrissat B."/>
            <person name="Kuo A."/>
            <person name="Liang C."/>
            <person name="Lipzen A."/>
            <person name="Lutzoni F."/>
            <person name="Magnuson J."/>
            <person name="Mondo S."/>
            <person name="Nolan M."/>
            <person name="Ohm R."/>
            <person name="Pangilinan J."/>
            <person name="Park H.-J."/>
            <person name="Ramirez L."/>
            <person name="Alfaro M."/>
            <person name="Sun H."/>
            <person name="Tritt A."/>
            <person name="Yoshinaga Y."/>
            <person name="Zwiers L.-H."/>
            <person name="Turgeon B."/>
            <person name="Goodwin S."/>
            <person name="Spatafora J."/>
            <person name="Crous P."/>
            <person name="Grigoriev I."/>
        </authorList>
    </citation>
    <scope>NUCLEOTIDE SEQUENCE</scope>
    <source>
        <strain evidence="2">CBS 122368</strain>
    </source>
</reference>
<dbReference type="PANTHER" id="PTHR31739">
    <property type="entry name" value="ENT-COPALYL DIPHOSPHATE SYNTHASE, CHLOROPLASTIC"/>
    <property type="match status" value="1"/>
</dbReference>
<dbReference type="PANTHER" id="PTHR31739:SF25">
    <property type="entry name" value="(E,E)-GERANYLLINALOOL SYNTHASE"/>
    <property type="match status" value="1"/>
</dbReference>
<dbReference type="InterPro" id="IPR050148">
    <property type="entry name" value="Terpene_synthase-like"/>
</dbReference>
<evidence type="ECO:0000256" key="1">
    <source>
        <dbReference type="ARBA" id="ARBA00006333"/>
    </source>
</evidence>
<sequence>MLPDMESTAKAIYLNHALGQSVSFDGLISRFMAPDGDMMTDLGEQDLSLSANCNAMICILDSPDLQGHIEVVRKIASSLCDHWWDDKLSDKWYLSDTYAAMMLAQSLTKLLQRWDSGSLDKSLDSLVQDRITVVLYQLLNRMLFKSESLCSPSTQPYPESVAYEVLACNALRSLPVPKTLLAQLGLVIQRGQEYLTGSQSVWKSAESQALSEAYCLGALYARPEHPEWNKPTNKLFQPSSKMTSQLSRFFHAAQGQRDPLWKFEACILEGSAFTPQLRACRGEIFPLREGFKDEYLAYIPAAWTIINNMRGLRCPTTLLWEMMRISLTDFLVDEYMESSVAFLDAPERNEIRSWITTTLLPTMAPEANVSRKRPFTPDTDDDDIATFITDPKSSERVQTVKKILAGYIKDVLLHAKVRIASQYDRNHVRRELHDFLTAHMLQMDDNISLPPQDSSLAILSSPRSSFYVWARTTGSQHISCPLSFAFYSCLLATDRHDCFPTPEQKYKASSFCAHLAVMSRLFNDWASVARDRKEGNLNSLNFPEFQVQRAAGDAADGHDSAKVEEARKSLLRLSEYERQASRQAMADLLGEMQDGMKCRAIELFHYVTELFADMYVAKDLTNAAVRAS</sequence>
<dbReference type="OrthoDB" id="2343925at2759"/>
<accession>A0A6A6IDY6</accession>
<proteinExistence type="inferred from homology"/>
<gene>
    <name evidence="2" type="ORF">BU26DRAFT_305847</name>
</gene>
<evidence type="ECO:0000313" key="2">
    <source>
        <dbReference type="EMBL" id="KAF2248785.1"/>
    </source>
</evidence>
<dbReference type="GO" id="GO:0016102">
    <property type="term" value="P:diterpenoid biosynthetic process"/>
    <property type="evidence" value="ECO:0007669"/>
    <property type="project" value="TreeGrafter"/>
</dbReference>
<name>A0A6A6IDY6_9PLEO</name>